<name>A0ABW9ZPK3_9HYPH</name>
<dbReference type="CDD" id="cd06225">
    <property type="entry name" value="HAMP"/>
    <property type="match status" value="1"/>
</dbReference>
<keyword evidence="4" id="KW-1133">Transmembrane helix</keyword>
<dbReference type="RefSeq" id="WP_161677515.1">
    <property type="nucleotide sequence ID" value="NZ_JAABLP010000005.1"/>
</dbReference>
<feature type="domain" description="Methyl-accepting transducer" evidence="6">
    <location>
        <begin position="436"/>
        <end position="665"/>
    </location>
</feature>
<keyword evidence="5" id="KW-0732">Signal</keyword>
<dbReference type="SMART" id="SM00283">
    <property type="entry name" value="MA"/>
    <property type="match status" value="1"/>
</dbReference>
<keyword evidence="4" id="KW-0812">Transmembrane</keyword>
<dbReference type="EMBL" id="JAABLP010000005">
    <property type="protein sequence ID" value="NBN65511.1"/>
    <property type="molecule type" value="Genomic_DNA"/>
</dbReference>
<comment type="caution">
    <text evidence="8">The sequence shown here is derived from an EMBL/GenBank/DDBJ whole genome shotgun (WGS) entry which is preliminary data.</text>
</comment>
<sequence length="700" mass="73900">MFRNAKVTTKLVTVSVSALAAVLLAGIGFIGWTASNATHKLALEQAEAVAREQAEYIDRTLEQGLTVAQGLANSLNALKRSGPVDRLAWTNVVEDVAIKNKDLSGAWGMVLDNQLDGRDAEFANAEKHDAGGAWRPYFYRLPDGKIGFRPIAEVNPSAPGDAWFFDAYTSGRDRVTEPYSWEVEGKTITGVSFSIPLRDGNKVIGVAGTDIILTTLSETLANNRPLGTGTVSLLSQAGVWVANADPEARGKPMTEAANGQSPDVVARVMNAVKAGQPLTYTAYSAQAGEDVMNIVMPVKIGETGSSLSVVVSVPTSTLNATSFEIITTIVGVGLVLLLVVAVSIQLVGNAIVRRPLERAVSTINALIERRYDVRITDTDRGDEIGQISKALEVFRDKARQAEQLAAEQDEQQRQRVARAETVRAVSQDFDAKISRLTDTVSTLVGDLNAASVTLTRGADDTSSKSTAVAAASEEASSNVEAVASAAEELLASVGEIGRQMGQSTEIARQAVAQAHQTNAKIEALAGAASRINEVVNLIQAIAEQTNLLALNATIEAARAGEAGRGFAVVAAEVKELANQTAKATEEISTQIQSVQAETDGAVEAIKSISATIERMNEISGGIQTSVDQQGIATREIARNIQEASNGTQEVARNIVAVSAAANDTGDTARKVSSSAAVLQHEAEQLRSEVQVFLSSIRQSA</sequence>
<dbReference type="PANTHER" id="PTHR32089:SF112">
    <property type="entry name" value="LYSOZYME-LIKE PROTEIN-RELATED"/>
    <property type="match status" value="1"/>
</dbReference>
<feature type="transmembrane region" description="Helical" evidence="4">
    <location>
        <begin position="12"/>
        <end position="32"/>
    </location>
</feature>
<dbReference type="Gene3D" id="3.30.450.20">
    <property type="entry name" value="PAS domain"/>
    <property type="match status" value="2"/>
</dbReference>
<dbReference type="CDD" id="cd12913">
    <property type="entry name" value="PDC1_MCP_like"/>
    <property type="match status" value="1"/>
</dbReference>
<proteinExistence type="inferred from homology"/>
<protein>
    <submittedName>
        <fullName evidence="8">Chemotaxis protein</fullName>
    </submittedName>
</protein>
<reference evidence="8 9" key="1">
    <citation type="submission" date="2020-01" db="EMBL/GenBank/DDBJ databases">
        <authorList>
            <person name="Peng S.Y."/>
            <person name="Li J."/>
            <person name="Wang M."/>
            <person name="Wang L."/>
            <person name="Wang C.Q."/>
            <person name="Wang J.R."/>
        </authorList>
    </citation>
    <scope>NUCLEOTIDE SEQUENCE [LARGE SCALE GENOMIC DNA]</scope>
    <source>
        <strain evidence="8 9">XCT-34</strain>
    </source>
</reference>
<organism evidence="8 9">
    <name type="scientific">Pannonibacter tanglangensis</name>
    <dbReference type="NCBI Taxonomy" id="2750084"/>
    <lineage>
        <taxon>Bacteria</taxon>
        <taxon>Pseudomonadati</taxon>
        <taxon>Pseudomonadota</taxon>
        <taxon>Alphaproteobacteria</taxon>
        <taxon>Hyphomicrobiales</taxon>
        <taxon>Stappiaceae</taxon>
        <taxon>Pannonibacter</taxon>
    </lineage>
</organism>
<dbReference type="PROSITE" id="PS50111">
    <property type="entry name" value="CHEMOTAXIS_TRANSDUC_2"/>
    <property type="match status" value="1"/>
</dbReference>
<dbReference type="Pfam" id="PF00015">
    <property type="entry name" value="MCPsignal"/>
    <property type="match status" value="1"/>
</dbReference>
<gene>
    <name evidence="8" type="ORF">GWI71_17595</name>
</gene>
<evidence type="ECO:0000259" key="7">
    <source>
        <dbReference type="PROSITE" id="PS50885"/>
    </source>
</evidence>
<dbReference type="Gene3D" id="1.10.287.950">
    <property type="entry name" value="Methyl-accepting chemotaxis protein"/>
    <property type="match status" value="1"/>
</dbReference>
<dbReference type="Gene3D" id="6.10.340.10">
    <property type="match status" value="1"/>
</dbReference>
<dbReference type="PANTHER" id="PTHR32089">
    <property type="entry name" value="METHYL-ACCEPTING CHEMOTAXIS PROTEIN MCPB"/>
    <property type="match status" value="1"/>
</dbReference>
<dbReference type="InterPro" id="IPR004089">
    <property type="entry name" value="MCPsignal_dom"/>
</dbReference>
<dbReference type="SMART" id="SM00304">
    <property type="entry name" value="HAMP"/>
    <property type="match status" value="1"/>
</dbReference>
<dbReference type="PROSITE" id="PS50885">
    <property type="entry name" value="HAMP"/>
    <property type="match status" value="1"/>
</dbReference>
<evidence type="ECO:0000256" key="1">
    <source>
        <dbReference type="ARBA" id="ARBA00023224"/>
    </source>
</evidence>
<dbReference type="Pfam" id="PF22673">
    <property type="entry name" value="MCP-like_PDC_1"/>
    <property type="match status" value="1"/>
</dbReference>
<evidence type="ECO:0000313" key="9">
    <source>
        <dbReference type="Proteomes" id="UP000541347"/>
    </source>
</evidence>
<accession>A0ABW9ZPK3</accession>
<dbReference type="InterPro" id="IPR003660">
    <property type="entry name" value="HAMP_dom"/>
</dbReference>
<evidence type="ECO:0000256" key="2">
    <source>
        <dbReference type="ARBA" id="ARBA00029447"/>
    </source>
</evidence>
<comment type="similarity">
    <text evidence="2">Belongs to the methyl-accepting chemotaxis (MCP) protein family.</text>
</comment>
<keyword evidence="4" id="KW-0472">Membrane</keyword>
<evidence type="ECO:0000256" key="5">
    <source>
        <dbReference type="SAM" id="SignalP"/>
    </source>
</evidence>
<evidence type="ECO:0000256" key="4">
    <source>
        <dbReference type="SAM" id="Phobius"/>
    </source>
</evidence>
<dbReference type="Proteomes" id="UP000541347">
    <property type="component" value="Unassembled WGS sequence"/>
</dbReference>
<feature type="chain" id="PRO_5047189547" evidence="5">
    <location>
        <begin position="21"/>
        <end position="700"/>
    </location>
</feature>
<keyword evidence="9" id="KW-1185">Reference proteome</keyword>
<dbReference type="SUPFAM" id="SSF58104">
    <property type="entry name" value="Methyl-accepting chemotaxis protein (MCP) signaling domain"/>
    <property type="match status" value="1"/>
</dbReference>
<evidence type="ECO:0000256" key="3">
    <source>
        <dbReference type="PROSITE-ProRule" id="PRU00284"/>
    </source>
</evidence>
<evidence type="ECO:0000313" key="8">
    <source>
        <dbReference type="EMBL" id="NBN65511.1"/>
    </source>
</evidence>
<feature type="domain" description="HAMP" evidence="7">
    <location>
        <begin position="350"/>
        <end position="403"/>
    </location>
</feature>
<feature type="signal peptide" evidence="5">
    <location>
        <begin position="1"/>
        <end position="20"/>
    </location>
</feature>
<keyword evidence="1 3" id="KW-0807">Transducer</keyword>
<evidence type="ECO:0000259" key="6">
    <source>
        <dbReference type="PROSITE" id="PS50111"/>
    </source>
</evidence>